<comment type="caution">
    <text evidence="5">The sequence shown here is derived from an EMBL/GenBank/DDBJ whole genome shotgun (WGS) entry which is preliminary data.</text>
</comment>
<dbReference type="PROSITE" id="PS50932">
    <property type="entry name" value="HTH_LACI_2"/>
    <property type="match status" value="1"/>
</dbReference>
<dbReference type="Proteomes" id="UP000031488">
    <property type="component" value="Unassembled WGS sequence"/>
</dbReference>
<dbReference type="RefSeq" id="WP_152609700.1">
    <property type="nucleotide sequence ID" value="NZ_JTJZ01000022.1"/>
</dbReference>
<evidence type="ECO:0000259" key="4">
    <source>
        <dbReference type="PROSITE" id="PS50932"/>
    </source>
</evidence>
<dbReference type="Pfam" id="PF00356">
    <property type="entry name" value="LacI"/>
    <property type="match status" value="1"/>
</dbReference>
<keyword evidence="6" id="KW-1185">Reference proteome</keyword>
<dbReference type="SUPFAM" id="SSF53822">
    <property type="entry name" value="Periplasmic binding protein-like I"/>
    <property type="match status" value="1"/>
</dbReference>
<dbReference type="PROSITE" id="PS00356">
    <property type="entry name" value="HTH_LACI_1"/>
    <property type="match status" value="1"/>
</dbReference>
<evidence type="ECO:0000313" key="6">
    <source>
        <dbReference type="Proteomes" id="UP000031488"/>
    </source>
</evidence>
<dbReference type="SMART" id="SM00354">
    <property type="entry name" value="HTH_LACI"/>
    <property type="match status" value="1"/>
</dbReference>
<dbReference type="GO" id="GO:0000976">
    <property type="term" value="F:transcription cis-regulatory region binding"/>
    <property type="evidence" value="ECO:0007669"/>
    <property type="project" value="TreeGrafter"/>
</dbReference>
<dbReference type="PATRIC" id="fig|1703.6.peg.3348"/>
<keyword evidence="1" id="KW-0805">Transcription regulation</keyword>
<keyword evidence="2" id="KW-0238">DNA-binding</keyword>
<dbReference type="AlphaFoldDB" id="A0A0B8ZYE9"/>
<dbReference type="PANTHER" id="PTHR30146:SF109">
    <property type="entry name" value="HTH-TYPE TRANSCRIPTIONAL REGULATOR GALS"/>
    <property type="match status" value="1"/>
</dbReference>
<evidence type="ECO:0000313" key="5">
    <source>
        <dbReference type="EMBL" id="KHS51316.1"/>
    </source>
</evidence>
<keyword evidence="3" id="KW-0804">Transcription</keyword>
<dbReference type="GO" id="GO:0003700">
    <property type="term" value="F:DNA-binding transcription factor activity"/>
    <property type="evidence" value="ECO:0007669"/>
    <property type="project" value="TreeGrafter"/>
</dbReference>
<evidence type="ECO:0000256" key="1">
    <source>
        <dbReference type="ARBA" id="ARBA00023015"/>
    </source>
</evidence>
<name>A0A0B8ZYE9_BRELN</name>
<evidence type="ECO:0000256" key="3">
    <source>
        <dbReference type="ARBA" id="ARBA00023163"/>
    </source>
</evidence>
<dbReference type="PANTHER" id="PTHR30146">
    <property type="entry name" value="LACI-RELATED TRANSCRIPTIONAL REPRESSOR"/>
    <property type="match status" value="1"/>
</dbReference>
<dbReference type="InterPro" id="IPR000843">
    <property type="entry name" value="HTH_LacI"/>
</dbReference>
<dbReference type="InterPro" id="IPR010982">
    <property type="entry name" value="Lambda_DNA-bd_dom_sf"/>
</dbReference>
<dbReference type="EMBL" id="JTJZ01000022">
    <property type="protein sequence ID" value="KHS51316.1"/>
    <property type="molecule type" value="Genomic_DNA"/>
</dbReference>
<dbReference type="InterPro" id="IPR046335">
    <property type="entry name" value="LacI/GalR-like_sensor"/>
</dbReference>
<reference evidence="5 6" key="1">
    <citation type="submission" date="2014-11" db="EMBL/GenBank/DDBJ databases">
        <title>Draft Genome Sequence of Brevibacterium linens AE038-8.</title>
        <authorList>
            <person name="Maizel D."/>
            <person name="Utturkar S.M."/>
            <person name="Brown S.D."/>
            <person name="Ferrero M."/>
            <person name="Rosen B.P."/>
        </authorList>
    </citation>
    <scope>NUCLEOTIDE SEQUENCE [LARGE SCALE GENOMIC DNA]</scope>
    <source>
        <strain evidence="5 6">AE038-8</strain>
    </source>
</reference>
<dbReference type="SUPFAM" id="SSF47413">
    <property type="entry name" value="lambda repressor-like DNA-binding domains"/>
    <property type="match status" value="1"/>
</dbReference>
<dbReference type="Gene3D" id="1.10.260.40">
    <property type="entry name" value="lambda repressor-like DNA-binding domains"/>
    <property type="match status" value="1"/>
</dbReference>
<evidence type="ECO:0000256" key="2">
    <source>
        <dbReference type="ARBA" id="ARBA00023125"/>
    </source>
</evidence>
<accession>A0A0B8ZYE9</accession>
<protein>
    <submittedName>
        <fullName evidence="5">Transcriptional regulator, LacI family</fullName>
    </submittedName>
</protein>
<organism evidence="5 6">
    <name type="scientific">Brevibacterium linens</name>
    <dbReference type="NCBI Taxonomy" id="1703"/>
    <lineage>
        <taxon>Bacteria</taxon>
        <taxon>Bacillati</taxon>
        <taxon>Actinomycetota</taxon>
        <taxon>Actinomycetes</taxon>
        <taxon>Micrococcales</taxon>
        <taxon>Brevibacteriaceae</taxon>
        <taxon>Brevibacterium</taxon>
    </lineage>
</organism>
<sequence>MAKVSMREVADRAGVSVGTVSHVVNGSSKVAEATAAKVNAAIEELGFVRNAAARQLRSGHSNSLGLVVLDTSNPFFASVAHGARQACDEAGLALLIGDSGTDEQREGKYLDLFAEQRVNGLLVTPTGSDLSRLEAIASRGTPVMLVDRDSNGYALSSVTVDNIAGGRMALDHIIAGGCSRPAFIGGPQSLPQVADRLAGAAERADESGLELPVYSTPELTILAGRDAGEKVVGLPDDQRPDAVFCANDLLAVGFMQAVIMFSDLRIPEDIAILGYDDIDYAFSTIVPLTSVRQPAALLGRTAVETLLHENASASDDHHDRRFTPELVVRGSTRPI</sequence>
<dbReference type="InterPro" id="IPR028082">
    <property type="entry name" value="Peripla_BP_I"/>
</dbReference>
<dbReference type="OrthoDB" id="37081at2"/>
<proteinExistence type="predicted"/>
<dbReference type="Gene3D" id="3.40.50.2300">
    <property type="match status" value="2"/>
</dbReference>
<dbReference type="CDD" id="cd01392">
    <property type="entry name" value="HTH_LacI"/>
    <property type="match status" value="1"/>
</dbReference>
<feature type="domain" description="HTH lacI-type" evidence="4">
    <location>
        <begin position="4"/>
        <end position="58"/>
    </location>
</feature>
<dbReference type="Pfam" id="PF13377">
    <property type="entry name" value="Peripla_BP_3"/>
    <property type="match status" value="1"/>
</dbReference>
<gene>
    <name evidence="5" type="ORF">AE0388_3388</name>
</gene>